<feature type="transmembrane region" description="Helical" evidence="7">
    <location>
        <begin position="358"/>
        <end position="378"/>
    </location>
</feature>
<dbReference type="Proteomes" id="UP000615446">
    <property type="component" value="Unassembled WGS sequence"/>
</dbReference>
<feature type="compositionally biased region" description="Low complexity" evidence="6">
    <location>
        <begin position="18"/>
        <end position="46"/>
    </location>
</feature>
<dbReference type="AlphaFoldDB" id="A0A2Z6RQA9"/>
<feature type="transmembrane region" description="Helical" evidence="7">
    <location>
        <begin position="508"/>
        <end position="529"/>
    </location>
</feature>
<evidence type="ECO:0000256" key="1">
    <source>
        <dbReference type="ARBA" id="ARBA00004141"/>
    </source>
</evidence>
<keyword evidence="3 7" id="KW-0812">Transmembrane</keyword>
<dbReference type="STRING" id="94130.A0A2Z6RQA9"/>
<dbReference type="PANTHER" id="PTHR21347:SF0">
    <property type="entry name" value="LIPID SCRAMBLASE CLPTM1L"/>
    <property type="match status" value="1"/>
</dbReference>
<keyword evidence="4 7" id="KW-1133">Transmembrane helix</keyword>
<reference evidence="9" key="2">
    <citation type="submission" date="2019-10" db="EMBL/GenBank/DDBJ databases">
        <title>Conservation and host-specific expression of non-tandemly repeated heterogenous ribosome RNA gene in arbuscular mycorrhizal fungi.</title>
        <authorList>
            <person name="Maeda T."/>
            <person name="Kobayashi Y."/>
            <person name="Nakagawa T."/>
            <person name="Ezawa T."/>
            <person name="Yamaguchi K."/>
            <person name="Bino T."/>
            <person name="Nishimoto Y."/>
            <person name="Shigenobu S."/>
            <person name="Kawaguchi M."/>
        </authorList>
    </citation>
    <scope>NUCLEOTIDE SEQUENCE</scope>
    <source>
        <strain evidence="9">HR1</strain>
    </source>
</reference>
<accession>A0A2Z6RQA9</accession>
<dbReference type="Proteomes" id="UP000247702">
    <property type="component" value="Unassembled WGS sequence"/>
</dbReference>
<evidence type="ECO:0000256" key="2">
    <source>
        <dbReference type="ARBA" id="ARBA00009310"/>
    </source>
</evidence>
<comment type="subcellular location">
    <subcellularLocation>
        <location evidence="1">Membrane</location>
        <topology evidence="1">Multi-pass membrane protein</topology>
    </subcellularLocation>
</comment>
<dbReference type="OrthoDB" id="378564at2759"/>
<evidence type="ECO:0000313" key="9">
    <source>
        <dbReference type="EMBL" id="GES77007.1"/>
    </source>
</evidence>
<feature type="transmembrane region" description="Helical" evidence="7">
    <location>
        <begin position="390"/>
        <end position="414"/>
    </location>
</feature>
<protein>
    <submittedName>
        <fullName evidence="9">Cleft lip and palate transmembrane 1</fullName>
    </submittedName>
</protein>
<evidence type="ECO:0000256" key="7">
    <source>
        <dbReference type="SAM" id="Phobius"/>
    </source>
</evidence>
<feature type="compositionally biased region" description="Polar residues" evidence="6">
    <location>
        <begin position="1"/>
        <end position="17"/>
    </location>
</feature>
<evidence type="ECO:0000256" key="4">
    <source>
        <dbReference type="ARBA" id="ARBA00022989"/>
    </source>
</evidence>
<dbReference type="EMBL" id="BLAL01000027">
    <property type="protein sequence ID" value="GES77007.1"/>
    <property type="molecule type" value="Genomic_DNA"/>
</dbReference>
<reference evidence="8 10" key="1">
    <citation type="submission" date="2017-11" db="EMBL/GenBank/DDBJ databases">
        <title>The genome of Rhizophagus clarus HR1 reveals common genetic basis of auxotrophy among arbuscular mycorrhizal fungi.</title>
        <authorList>
            <person name="Kobayashi Y."/>
        </authorList>
    </citation>
    <scope>NUCLEOTIDE SEQUENCE [LARGE SCALE GENOMIC DNA]</scope>
    <source>
        <strain evidence="8 10">HR1</strain>
    </source>
</reference>
<evidence type="ECO:0000313" key="8">
    <source>
        <dbReference type="EMBL" id="GBB99269.1"/>
    </source>
</evidence>
<dbReference type="GO" id="GO:0016020">
    <property type="term" value="C:membrane"/>
    <property type="evidence" value="ECO:0007669"/>
    <property type="project" value="UniProtKB-SubCell"/>
</dbReference>
<evidence type="ECO:0000256" key="5">
    <source>
        <dbReference type="ARBA" id="ARBA00023136"/>
    </source>
</evidence>
<sequence>MSASSSTTDPITDARTTNNEQNANNGNDNASQQRRQQQQQQQQQEQPWQSILQVIIRMMIIYYIISFFKGSQNSQTAVPDTSKSDISHVQVSSNFTPSHLHPSWPLNSNMNLYIYVSEDENFTDFKNLDARIWYSPILLGNWDEERDESVDIQASVNVQNNSTLYAHIYLTLEKASPDPSDPAYQENMRVYQRKLLTRYYPKRKMIKTKNLISKDEQDEKVEETKPDIIPIISYWYRNLTINIVSDNNVIPYSQLQPLVKSYIQLDKTTSVDPSSKTGYYLPPLFVNDFWLIREHLTPINETVKTLPLNIKYYPISLWKFQLYIQMDESFRTQAEMMGGDAHSEFDEIKRMLRETNPILLGVTFTVSILHSVFEFLAFKNDIAHWRNKEELTGVSIRTILSNIFFQLIIFLYLMDNNNDTSWMILIGQGISLAIEVWKIKKAVDVEIKPSQGFFKYSIKFIDKHKLSESEEKTKEYDRLAFRYLSWIAFPLLIGYAIYSLIYNTHKSWYSFVLTTLVGFVYAFGFIMMTPQLFINYKLKSVAHMPWKTLMYKTLGTFVDDLFAFCIKMPTLHRLACLRDDVVFFIYLYQKWIYPVDNKRANEYGQVASESRVEQVEQTDQAESKKDK</sequence>
<comment type="similarity">
    <text evidence="2">Belongs to the CLPTM1 family.</text>
</comment>
<dbReference type="Pfam" id="PF05602">
    <property type="entry name" value="CLPTM1"/>
    <property type="match status" value="1"/>
</dbReference>
<feature type="region of interest" description="Disordered" evidence="6">
    <location>
        <begin position="1"/>
        <end position="47"/>
    </location>
</feature>
<feature type="transmembrane region" description="Helical" evidence="7">
    <location>
        <begin position="483"/>
        <end position="502"/>
    </location>
</feature>
<proteinExistence type="inferred from homology"/>
<dbReference type="EMBL" id="BEXD01002746">
    <property type="protein sequence ID" value="GBB99269.1"/>
    <property type="molecule type" value="Genomic_DNA"/>
</dbReference>
<name>A0A2Z6RQA9_9GLOM</name>
<keyword evidence="10" id="KW-1185">Reference proteome</keyword>
<keyword evidence="5 7" id="KW-0472">Membrane</keyword>
<dbReference type="GO" id="GO:0012505">
    <property type="term" value="C:endomembrane system"/>
    <property type="evidence" value="ECO:0007669"/>
    <property type="project" value="TreeGrafter"/>
</dbReference>
<evidence type="ECO:0000256" key="6">
    <source>
        <dbReference type="SAM" id="MobiDB-lite"/>
    </source>
</evidence>
<dbReference type="InterPro" id="IPR008429">
    <property type="entry name" value="CLPTM1"/>
</dbReference>
<evidence type="ECO:0000313" key="10">
    <source>
        <dbReference type="Proteomes" id="UP000247702"/>
    </source>
</evidence>
<organism evidence="8 10">
    <name type="scientific">Rhizophagus clarus</name>
    <dbReference type="NCBI Taxonomy" id="94130"/>
    <lineage>
        <taxon>Eukaryota</taxon>
        <taxon>Fungi</taxon>
        <taxon>Fungi incertae sedis</taxon>
        <taxon>Mucoromycota</taxon>
        <taxon>Glomeromycotina</taxon>
        <taxon>Glomeromycetes</taxon>
        <taxon>Glomerales</taxon>
        <taxon>Glomeraceae</taxon>
        <taxon>Rhizophagus</taxon>
    </lineage>
</organism>
<comment type="caution">
    <text evidence="8">The sequence shown here is derived from an EMBL/GenBank/DDBJ whole genome shotgun (WGS) entry which is preliminary data.</text>
</comment>
<dbReference type="PANTHER" id="PTHR21347">
    <property type="entry name" value="CLEFT LIP AND PALATE ASSOCIATED TRANSMEMBRANE PROTEIN-RELATED"/>
    <property type="match status" value="1"/>
</dbReference>
<gene>
    <name evidence="9" type="ORF">RCL2_000439500</name>
    <name evidence="8" type="ORF">RclHR1_03470004</name>
</gene>
<evidence type="ECO:0000256" key="3">
    <source>
        <dbReference type="ARBA" id="ARBA00022692"/>
    </source>
</evidence>